<dbReference type="InterPro" id="IPR058913">
    <property type="entry name" value="Integrase_dom_put"/>
</dbReference>
<dbReference type="AlphaFoldDB" id="A0A4S8M647"/>
<keyword evidence="3" id="KW-1185">Reference proteome</keyword>
<sequence>RQTLDEEEYTTLVWNVEHMHHDVNQRYHAVLQQSHHGRPLLVENVAIGVQGRPRTEIHPDFLGFAYQHRSTSGIARFLQVGRRTVRRRLLELGIAQPGQNPLLHSEELDGSHEGPEDAANSLDDLLDPIGLIRWGIVIHGFIDGYSRLVTGLRASNNNYADTVLHLFLQA</sequence>
<feature type="domain" description="Integrase core" evidence="1">
    <location>
        <begin position="120"/>
        <end position="170"/>
    </location>
</feature>
<dbReference type="Pfam" id="PF24764">
    <property type="entry name" value="rva_4"/>
    <property type="match status" value="1"/>
</dbReference>
<proteinExistence type="predicted"/>
<evidence type="ECO:0000259" key="1">
    <source>
        <dbReference type="Pfam" id="PF24764"/>
    </source>
</evidence>
<protein>
    <recommendedName>
        <fullName evidence="1">Integrase core domain-containing protein</fullName>
    </recommendedName>
</protein>
<gene>
    <name evidence="2" type="ORF">K435DRAFT_594627</name>
</gene>
<reference evidence="2 3" key="1">
    <citation type="journal article" date="2019" name="Nat. Ecol. Evol.">
        <title>Megaphylogeny resolves global patterns of mushroom evolution.</title>
        <authorList>
            <person name="Varga T."/>
            <person name="Krizsan K."/>
            <person name="Foldi C."/>
            <person name="Dima B."/>
            <person name="Sanchez-Garcia M."/>
            <person name="Sanchez-Ramirez S."/>
            <person name="Szollosi G.J."/>
            <person name="Szarkandi J.G."/>
            <person name="Papp V."/>
            <person name="Albert L."/>
            <person name="Andreopoulos W."/>
            <person name="Angelini C."/>
            <person name="Antonin V."/>
            <person name="Barry K.W."/>
            <person name="Bougher N.L."/>
            <person name="Buchanan P."/>
            <person name="Buyck B."/>
            <person name="Bense V."/>
            <person name="Catcheside P."/>
            <person name="Chovatia M."/>
            <person name="Cooper J."/>
            <person name="Damon W."/>
            <person name="Desjardin D."/>
            <person name="Finy P."/>
            <person name="Geml J."/>
            <person name="Haridas S."/>
            <person name="Hughes K."/>
            <person name="Justo A."/>
            <person name="Karasinski D."/>
            <person name="Kautmanova I."/>
            <person name="Kiss B."/>
            <person name="Kocsube S."/>
            <person name="Kotiranta H."/>
            <person name="LaButti K.M."/>
            <person name="Lechner B.E."/>
            <person name="Liimatainen K."/>
            <person name="Lipzen A."/>
            <person name="Lukacs Z."/>
            <person name="Mihaltcheva S."/>
            <person name="Morgado L.N."/>
            <person name="Niskanen T."/>
            <person name="Noordeloos M.E."/>
            <person name="Ohm R.A."/>
            <person name="Ortiz-Santana B."/>
            <person name="Ovrebo C."/>
            <person name="Racz N."/>
            <person name="Riley R."/>
            <person name="Savchenko A."/>
            <person name="Shiryaev A."/>
            <person name="Soop K."/>
            <person name="Spirin V."/>
            <person name="Szebenyi C."/>
            <person name="Tomsovsky M."/>
            <person name="Tulloss R.E."/>
            <person name="Uehling J."/>
            <person name="Grigoriev I.V."/>
            <person name="Vagvolgyi C."/>
            <person name="Papp T."/>
            <person name="Martin F.M."/>
            <person name="Miettinen O."/>
            <person name="Hibbett D.S."/>
            <person name="Nagy L.G."/>
        </authorList>
    </citation>
    <scope>NUCLEOTIDE SEQUENCE [LARGE SCALE GENOMIC DNA]</scope>
    <source>
        <strain evidence="2 3">CBS 962.96</strain>
    </source>
</reference>
<dbReference type="EMBL" id="ML179149">
    <property type="protein sequence ID" value="THU97739.1"/>
    <property type="molecule type" value="Genomic_DNA"/>
</dbReference>
<organism evidence="2 3">
    <name type="scientific">Dendrothele bispora (strain CBS 962.96)</name>
    <dbReference type="NCBI Taxonomy" id="1314807"/>
    <lineage>
        <taxon>Eukaryota</taxon>
        <taxon>Fungi</taxon>
        <taxon>Dikarya</taxon>
        <taxon>Basidiomycota</taxon>
        <taxon>Agaricomycotina</taxon>
        <taxon>Agaricomycetes</taxon>
        <taxon>Agaricomycetidae</taxon>
        <taxon>Agaricales</taxon>
        <taxon>Agaricales incertae sedis</taxon>
        <taxon>Dendrothele</taxon>
    </lineage>
</organism>
<name>A0A4S8M647_DENBC</name>
<evidence type="ECO:0000313" key="2">
    <source>
        <dbReference type="EMBL" id="THU97739.1"/>
    </source>
</evidence>
<dbReference type="OrthoDB" id="2686689at2759"/>
<feature type="non-terminal residue" evidence="2">
    <location>
        <position position="170"/>
    </location>
</feature>
<accession>A0A4S8M647</accession>
<feature type="non-terminal residue" evidence="2">
    <location>
        <position position="1"/>
    </location>
</feature>
<evidence type="ECO:0000313" key="3">
    <source>
        <dbReference type="Proteomes" id="UP000297245"/>
    </source>
</evidence>
<dbReference type="Proteomes" id="UP000297245">
    <property type="component" value="Unassembled WGS sequence"/>
</dbReference>